<accession>A0A9P0PRQ4</accession>
<protein>
    <recommendedName>
        <fullName evidence="4">Large ribosomal subunit protein bL34m</fullName>
    </recommendedName>
    <alternativeName>
        <fullName evidence="5">39S ribosomal protein L34, mitochondrial</fullName>
    </alternativeName>
</protein>
<evidence type="ECO:0000313" key="7">
    <source>
        <dbReference type="Proteomes" id="UP001152888"/>
    </source>
</evidence>
<comment type="similarity">
    <text evidence="1">Belongs to the bacterial ribosomal protein bL34 family.</text>
</comment>
<evidence type="ECO:0000313" key="6">
    <source>
        <dbReference type="EMBL" id="CAH1991231.1"/>
    </source>
</evidence>
<evidence type="ECO:0000256" key="4">
    <source>
        <dbReference type="ARBA" id="ARBA00035274"/>
    </source>
</evidence>
<dbReference type="InterPro" id="IPR000271">
    <property type="entry name" value="Ribosomal_bL34"/>
</dbReference>
<evidence type="ECO:0000256" key="3">
    <source>
        <dbReference type="ARBA" id="ARBA00023274"/>
    </source>
</evidence>
<dbReference type="Pfam" id="PF00468">
    <property type="entry name" value="Ribosomal_L34"/>
    <property type="match status" value="1"/>
</dbReference>
<keyword evidence="3" id="KW-0687">Ribonucleoprotein</keyword>
<name>A0A9P0PRQ4_ACAOB</name>
<dbReference type="AlphaFoldDB" id="A0A9P0PRQ4"/>
<dbReference type="OrthoDB" id="431691at2759"/>
<reference evidence="6" key="1">
    <citation type="submission" date="2022-03" db="EMBL/GenBank/DDBJ databases">
        <authorList>
            <person name="Sayadi A."/>
        </authorList>
    </citation>
    <scope>NUCLEOTIDE SEQUENCE</scope>
</reference>
<evidence type="ECO:0000256" key="1">
    <source>
        <dbReference type="ARBA" id="ARBA00010111"/>
    </source>
</evidence>
<organism evidence="6 7">
    <name type="scientific">Acanthoscelides obtectus</name>
    <name type="common">Bean weevil</name>
    <name type="synonym">Bruchus obtectus</name>
    <dbReference type="NCBI Taxonomy" id="200917"/>
    <lineage>
        <taxon>Eukaryota</taxon>
        <taxon>Metazoa</taxon>
        <taxon>Ecdysozoa</taxon>
        <taxon>Arthropoda</taxon>
        <taxon>Hexapoda</taxon>
        <taxon>Insecta</taxon>
        <taxon>Pterygota</taxon>
        <taxon>Neoptera</taxon>
        <taxon>Endopterygota</taxon>
        <taxon>Coleoptera</taxon>
        <taxon>Polyphaga</taxon>
        <taxon>Cucujiformia</taxon>
        <taxon>Chrysomeloidea</taxon>
        <taxon>Chrysomelidae</taxon>
        <taxon>Bruchinae</taxon>
        <taxon>Bruchini</taxon>
        <taxon>Acanthoscelides</taxon>
    </lineage>
</organism>
<keyword evidence="2" id="KW-0689">Ribosomal protein</keyword>
<dbReference type="EMBL" id="CAKOFQ010007108">
    <property type="protein sequence ID" value="CAH1991231.1"/>
    <property type="molecule type" value="Genomic_DNA"/>
</dbReference>
<dbReference type="GO" id="GO:0006412">
    <property type="term" value="P:translation"/>
    <property type="evidence" value="ECO:0007669"/>
    <property type="project" value="InterPro"/>
</dbReference>
<dbReference type="GO" id="GO:0005762">
    <property type="term" value="C:mitochondrial large ribosomal subunit"/>
    <property type="evidence" value="ECO:0007669"/>
    <property type="project" value="TreeGrafter"/>
</dbReference>
<proteinExistence type="inferred from homology"/>
<sequence>MSLLSRVFANVCSTINRYATVAVQQTTNFHSLTSSPVSQASPGGLFNIAVRTNIRVHFPRPSERRRIKRHGYWQRMKTREGRRVLMNRILKGRWVYSH</sequence>
<dbReference type="GO" id="GO:0003735">
    <property type="term" value="F:structural constituent of ribosome"/>
    <property type="evidence" value="ECO:0007669"/>
    <property type="project" value="InterPro"/>
</dbReference>
<evidence type="ECO:0000256" key="2">
    <source>
        <dbReference type="ARBA" id="ARBA00022980"/>
    </source>
</evidence>
<dbReference type="PANTHER" id="PTHR14503">
    <property type="entry name" value="MITOCHONDRIAL RIBOSOMAL PROTEIN 34 FAMILY MEMBER"/>
    <property type="match status" value="1"/>
</dbReference>
<dbReference type="PANTHER" id="PTHR14503:SF4">
    <property type="entry name" value="LARGE RIBOSOMAL SUBUNIT PROTEIN BL34M"/>
    <property type="match status" value="1"/>
</dbReference>
<comment type="caution">
    <text evidence="6">The sequence shown here is derived from an EMBL/GenBank/DDBJ whole genome shotgun (WGS) entry which is preliminary data.</text>
</comment>
<dbReference type="Proteomes" id="UP001152888">
    <property type="component" value="Unassembled WGS sequence"/>
</dbReference>
<keyword evidence="7" id="KW-1185">Reference proteome</keyword>
<gene>
    <name evidence="6" type="ORF">ACAOBT_LOCUS20139</name>
</gene>
<dbReference type="Gene3D" id="1.10.287.3980">
    <property type="match status" value="1"/>
</dbReference>
<evidence type="ECO:0000256" key="5">
    <source>
        <dbReference type="ARBA" id="ARBA00035434"/>
    </source>
</evidence>
<dbReference type="FunFam" id="1.10.287.3980:FF:000001">
    <property type="entry name" value="Mitochondrial ribosomal protein L34"/>
    <property type="match status" value="1"/>
</dbReference>